<dbReference type="Proteomes" id="UP001152797">
    <property type="component" value="Unassembled WGS sequence"/>
</dbReference>
<keyword evidence="10" id="KW-1185">Reference proteome</keyword>
<feature type="transmembrane region" description="Helical" evidence="5">
    <location>
        <begin position="35"/>
        <end position="53"/>
    </location>
</feature>
<keyword evidence="3" id="KW-0333">Golgi apparatus</keyword>
<feature type="domain" description="Glycosyltransferase 2-like" evidence="6">
    <location>
        <begin position="102"/>
        <end position="261"/>
    </location>
</feature>
<dbReference type="GO" id="GO:0000139">
    <property type="term" value="C:Golgi membrane"/>
    <property type="evidence" value="ECO:0007669"/>
    <property type="project" value="UniProtKB-SubCell"/>
</dbReference>
<dbReference type="PROSITE" id="PS50231">
    <property type="entry name" value="RICIN_B_LECTIN"/>
    <property type="match status" value="1"/>
</dbReference>
<dbReference type="InterPro" id="IPR035992">
    <property type="entry name" value="Ricin_B-like_lectins"/>
</dbReference>
<dbReference type="SUPFAM" id="SSF50370">
    <property type="entry name" value="Ricin B-like lectins"/>
    <property type="match status" value="1"/>
</dbReference>
<reference evidence="8" key="1">
    <citation type="submission" date="2022-10" db="EMBL/GenBank/DDBJ databases">
        <authorList>
            <person name="Chen Y."/>
            <person name="Dougan E. K."/>
            <person name="Chan C."/>
            <person name="Rhodes N."/>
            <person name="Thang M."/>
        </authorList>
    </citation>
    <scope>NUCLEOTIDE SEQUENCE</scope>
</reference>
<evidence type="ECO:0000256" key="3">
    <source>
        <dbReference type="ARBA" id="ARBA00023034"/>
    </source>
</evidence>
<dbReference type="GO" id="GO:0004653">
    <property type="term" value="F:polypeptide N-acetylgalactosaminyltransferase activity"/>
    <property type="evidence" value="ECO:0007669"/>
    <property type="project" value="TreeGrafter"/>
</dbReference>
<reference evidence="9 10" key="2">
    <citation type="submission" date="2024-05" db="EMBL/GenBank/DDBJ databases">
        <authorList>
            <person name="Chen Y."/>
            <person name="Shah S."/>
            <person name="Dougan E. K."/>
            <person name="Thang M."/>
            <person name="Chan C."/>
        </authorList>
    </citation>
    <scope>NUCLEOTIDE SEQUENCE [LARGE SCALE GENOMIC DNA]</scope>
</reference>
<dbReference type="InterPro" id="IPR029044">
    <property type="entry name" value="Nucleotide-diphossugar_trans"/>
</dbReference>
<evidence type="ECO:0000313" key="9">
    <source>
        <dbReference type="EMBL" id="CAL4765332.1"/>
    </source>
</evidence>
<dbReference type="PANTHER" id="PTHR11675">
    <property type="entry name" value="N-ACETYLGALACTOSAMINYLTRANSFERASE"/>
    <property type="match status" value="1"/>
</dbReference>
<proteinExistence type="predicted"/>
<keyword evidence="5" id="KW-1133">Transmembrane helix</keyword>
<dbReference type="Pfam" id="PF00652">
    <property type="entry name" value="Ricin_B_lectin"/>
    <property type="match status" value="1"/>
</dbReference>
<comment type="caution">
    <text evidence="8">The sequence shown here is derived from an EMBL/GenBank/DDBJ whole genome shotgun (WGS) entry which is preliminary data.</text>
</comment>
<organism evidence="8">
    <name type="scientific">Cladocopium goreaui</name>
    <dbReference type="NCBI Taxonomy" id="2562237"/>
    <lineage>
        <taxon>Eukaryota</taxon>
        <taxon>Sar</taxon>
        <taxon>Alveolata</taxon>
        <taxon>Dinophyceae</taxon>
        <taxon>Suessiales</taxon>
        <taxon>Symbiodiniaceae</taxon>
        <taxon>Cladocopium</taxon>
    </lineage>
</organism>
<dbReference type="GO" id="GO:0006493">
    <property type="term" value="P:protein O-linked glycosylation"/>
    <property type="evidence" value="ECO:0007669"/>
    <property type="project" value="TreeGrafter"/>
</dbReference>
<dbReference type="EMBL" id="CAMXCT020000381">
    <property type="protein sequence ID" value="CAL1131395.1"/>
    <property type="molecule type" value="Genomic_DNA"/>
</dbReference>
<dbReference type="InterPro" id="IPR001173">
    <property type="entry name" value="Glyco_trans_2-like"/>
</dbReference>
<comment type="subcellular location">
    <subcellularLocation>
        <location evidence="1">Golgi apparatus membrane</location>
        <topology evidence="1">Single-pass type II membrane protein</topology>
    </subcellularLocation>
</comment>
<evidence type="ECO:0000259" key="7">
    <source>
        <dbReference type="Pfam" id="PF00652"/>
    </source>
</evidence>
<evidence type="ECO:0000259" key="6">
    <source>
        <dbReference type="Pfam" id="PF00535"/>
    </source>
</evidence>
<evidence type="ECO:0000256" key="5">
    <source>
        <dbReference type="SAM" id="Phobius"/>
    </source>
</evidence>
<dbReference type="GO" id="GO:0030246">
    <property type="term" value="F:carbohydrate binding"/>
    <property type="evidence" value="ECO:0007669"/>
    <property type="project" value="UniProtKB-KW"/>
</dbReference>
<evidence type="ECO:0000256" key="1">
    <source>
        <dbReference type="ARBA" id="ARBA00004323"/>
    </source>
</evidence>
<keyword evidence="2" id="KW-0430">Lectin</keyword>
<dbReference type="Pfam" id="PF00535">
    <property type="entry name" value="Glycos_transf_2"/>
    <property type="match status" value="1"/>
</dbReference>
<sequence>MAFSKSMALRFYMRVALFFPVPLYASVFWTDNALLVTLTLTSLVAIPLQLLWMRKRYGPFLAFLSCVYAFQVAICVGVSYLRMAAHHTEDAVKPDSPIETISVVITAHNEHQYMERTLNSILDTTPEDMLMEIIVIDDGSDPPLQLNYEKVHLLRHETRRGLVKSKMEGGNMARADMIMFLDAHVKPTNGWYKGLLRHVNINYKRVVVPLIPILNGDTWKINNMAVGVKMMFDWRLQFNWLDDGTDLVPCMSGGLFAITKRWWHESGEYDYGMNMWGAENIEQSIRIWLCGGEIFVARDSRIGHVFRSEFPYEINKTEVLLNKIRAVETWFDEYKAYYYHAEPAASRFLPSMGDIDERLALKERLQCKPFSWFVQKFHKVFDKKGMLPRESVQIRDSHTGLCMETSESGDGLHEAPCEDEPKQRFAQHAMTMKSLLSGLCLEAEKVPGNAKLATCSKRSSRQTWRFLRGHIRHEHYCVESKAQGPLAIHGCGQFLKGDGPFWFINHKVLPPE</sequence>
<gene>
    <name evidence="8" type="ORF">C1SCF055_LOCUS6110</name>
</gene>
<name>A0A9P1FKN6_9DINO</name>
<dbReference type="Gene3D" id="2.80.10.50">
    <property type="match status" value="1"/>
</dbReference>
<dbReference type="AlphaFoldDB" id="A0A9P1FKN6"/>
<dbReference type="EMBL" id="CAMXCT010000381">
    <property type="protein sequence ID" value="CAI3978020.1"/>
    <property type="molecule type" value="Genomic_DNA"/>
</dbReference>
<keyword evidence="5" id="KW-0812">Transmembrane</keyword>
<keyword evidence="4" id="KW-1015">Disulfide bond</keyword>
<evidence type="ECO:0000313" key="10">
    <source>
        <dbReference type="Proteomes" id="UP001152797"/>
    </source>
</evidence>
<dbReference type="PANTHER" id="PTHR11675:SF119">
    <property type="entry name" value="POLYPEPTIDE N-ACETYLGALACTOSAMINYLTRANSFERASE 2"/>
    <property type="match status" value="1"/>
</dbReference>
<feature type="transmembrane region" description="Helical" evidence="5">
    <location>
        <begin position="60"/>
        <end position="81"/>
    </location>
</feature>
<evidence type="ECO:0000256" key="2">
    <source>
        <dbReference type="ARBA" id="ARBA00022734"/>
    </source>
</evidence>
<dbReference type="SUPFAM" id="SSF53448">
    <property type="entry name" value="Nucleotide-diphospho-sugar transferases"/>
    <property type="match status" value="1"/>
</dbReference>
<dbReference type="OrthoDB" id="416652at2759"/>
<keyword evidence="5" id="KW-0472">Membrane</keyword>
<accession>A0A9P1FKN6</accession>
<feature type="domain" description="Ricin B lectin" evidence="7">
    <location>
        <begin position="391"/>
        <end position="484"/>
    </location>
</feature>
<evidence type="ECO:0000313" key="8">
    <source>
        <dbReference type="EMBL" id="CAI3978020.1"/>
    </source>
</evidence>
<protein>
    <recommendedName>
        <fullName evidence="11">Polypeptide N-acetylgalactosaminyltransferase</fullName>
    </recommendedName>
</protein>
<dbReference type="InterPro" id="IPR000772">
    <property type="entry name" value="Ricin_B_lectin"/>
</dbReference>
<evidence type="ECO:0008006" key="11">
    <source>
        <dbReference type="Google" id="ProtNLM"/>
    </source>
</evidence>
<feature type="transmembrane region" description="Helical" evidence="5">
    <location>
        <begin position="12"/>
        <end position="29"/>
    </location>
</feature>
<dbReference type="Gene3D" id="3.90.550.10">
    <property type="entry name" value="Spore Coat Polysaccharide Biosynthesis Protein SpsA, Chain A"/>
    <property type="match status" value="1"/>
</dbReference>
<evidence type="ECO:0000256" key="4">
    <source>
        <dbReference type="ARBA" id="ARBA00023157"/>
    </source>
</evidence>
<dbReference type="EMBL" id="CAMXCT030000381">
    <property type="protein sequence ID" value="CAL4765332.1"/>
    <property type="molecule type" value="Genomic_DNA"/>
</dbReference>